<comment type="caution">
    <text evidence="1">The sequence shown here is derived from an EMBL/GenBank/DDBJ whole genome shotgun (WGS) entry which is preliminary data.</text>
</comment>
<proteinExistence type="predicted"/>
<evidence type="ECO:0000313" key="2">
    <source>
        <dbReference type="Proteomes" id="UP000631421"/>
    </source>
</evidence>
<reference evidence="1" key="1">
    <citation type="journal article" date="2015" name="ISME J.">
        <title>Draft Genome Sequence of Streptomyces incarnatus NRRL8089, which Produces the Nucleoside Antibiotic Sinefungin.</title>
        <authorList>
            <person name="Oshima K."/>
            <person name="Hattori M."/>
            <person name="Shimizu H."/>
            <person name="Fukuda K."/>
            <person name="Nemoto M."/>
            <person name="Inagaki K."/>
            <person name="Tamura T."/>
        </authorList>
    </citation>
    <scope>NUCLEOTIDE SEQUENCE</scope>
    <source>
        <strain evidence="1">FACHB-1277</strain>
    </source>
</reference>
<dbReference type="Proteomes" id="UP000631421">
    <property type="component" value="Unassembled WGS sequence"/>
</dbReference>
<dbReference type="EMBL" id="JACJPY010000133">
    <property type="protein sequence ID" value="MBD2152685.1"/>
    <property type="molecule type" value="Genomic_DNA"/>
</dbReference>
<gene>
    <name evidence="1" type="ORF">H6F44_21555</name>
</gene>
<name>A0A926UWZ9_9CYAN</name>
<protein>
    <submittedName>
        <fullName evidence="1">Uncharacterized protein</fullName>
    </submittedName>
</protein>
<accession>A0A926UWZ9</accession>
<keyword evidence="2" id="KW-1185">Reference proteome</keyword>
<dbReference type="RefSeq" id="WP_190353149.1">
    <property type="nucleotide sequence ID" value="NZ_JACJPY010000133.1"/>
</dbReference>
<evidence type="ECO:0000313" key="1">
    <source>
        <dbReference type="EMBL" id="MBD2152685.1"/>
    </source>
</evidence>
<organism evidence="1 2">
    <name type="scientific">Pseudanabaena cinerea FACHB-1277</name>
    <dbReference type="NCBI Taxonomy" id="2949581"/>
    <lineage>
        <taxon>Bacteria</taxon>
        <taxon>Bacillati</taxon>
        <taxon>Cyanobacteriota</taxon>
        <taxon>Cyanophyceae</taxon>
        <taxon>Pseudanabaenales</taxon>
        <taxon>Pseudanabaenaceae</taxon>
        <taxon>Pseudanabaena</taxon>
        <taxon>Pseudanabaena cinerea</taxon>
    </lineage>
</organism>
<sequence length="53" mass="5962">MDAGLAAPPEELYRFLDQWHIVDYLHAMPDGVINFSYRPLQISSALGLTVCLL</sequence>
<dbReference type="AlphaFoldDB" id="A0A926UWZ9"/>
<reference evidence="1" key="2">
    <citation type="submission" date="2020-08" db="EMBL/GenBank/DDBJ databases">
        <authorList>
            <person name="Chen M."/>
            <person name="Teng W."/>
            <person name="Zhao L."/>
            <person name="Hu C."/>
            <person name="Zhou Y."/>
            <person name="Han B."/>
            <person name="Song L."/>
            <person name="Shu W."/>
        </authorList>
    </citation>
    <scope>NUCLEOTIDE SEQUENCE</scope>
    <source>
        <strain evidence="1">FACHB-1277</strain>
    </source>
</reference>